<dbReference type="AlphaFoldDB" id="A0A1L3GPZ7"/>
<evidence type="ECO:0000256" key="1">
    <source>
        <dbReference type="SAM" id="SignalP"/>
    </source>
</evidence>
<proteinExistence type="predicted"/>
<dbReference type="KEGG" id="pef:A7E78_09225"/>
<keyword evidence="1" id="KW-0732">Signal</keyword>
<reference evidence="2 3" key="1">
    <citation type="journal article" date="2017" name="Genome Announc.">
        <title>Complete Genome Sequences of Two Acetylene-Fermenting Pelobacter acetylenicus Strains.</title>
        <authorList>
            <person name="Sutton J.M."/>
            <person name="Baesman S.M."/>
            <person name="Fierst J.L."/>
            <person name="Poret-Peterson A.T."/>
            <person name="Oremland R.S."/>
            <person name="Dunlap D.S."/>
            <person name="Akob D.M."/>
        </authorList>
    </citation>
    <scope>NUCLEOTIDE SEQUENCE [LARGE SCALE GENOMIC DNA]</scope>
    <source>
        <strain evidence="2 3">SFB93</strain>
    </source>
</reference>
<dbReference type="RefSeq" id="WP_072283963.1">
    <property type="nucleotide sequence ID" value="NZ_CP015519.1"/>
</dbReference>
<evidence type="ECO:0000313" key="2">
    <source>
        <dbReference type="EMBL" id="APG28002.1"/>
    </source>
</evidence>
<dbReference type="Proteomes" id="UP000182517">
    <property type="component" value="Chromosome"/>
</dbReference>
<feature type="signal peptide" evidence="1">
    <location>
        <begin position="1"/>
        <end position="26"/>
    </location>
</feature>
<organism evidence="2 3">
    <name type="scientific">Syntrophotalea acetylenivorans</name>
    <dbReference type="NCBI Taxonomy" id="1842532"/>
    <lineage>
        <taxon>Bacteria</taxon>
        <taxon>Pseudomonadati</taxon>
        <taxon>Thermodesulfobacteriota</taxon>
        <taxon>Desulfuromonadia</taxon>
        <taxon>Desulfuromonadales</taxon>
        <taxon>Syntrophotaleaceae</taxon>
        <taxon>Syntrophotalea</taxon>
    </lineage>
</organism>
<keyword evidence="3" id="KW-1185">Reference proteome</keyword>
<sequence length="76" mass="8530">MKPGWYFRSVFCLLSLCLVFSGQVSAEPVVTVTGLVKQHQRLALEDLANYRSVTVRTTEVGRGGAFHGVYRYQECC</sequence>
<evidence type="ECO:0000313" key="3">
    <source>
        <dbReference type="Proteomes" id="UP000182517"/>
    </source>
</evidence>
<dbReference type="EMBL" id="CP015519">
    <property type="protein sequence ID" value="APG28002.1"/>
    <property type="molecule type" value="Genomic_DNA"/>
</dbReference>
<gene>
    <name evidence="2" type="ORF">A7E78_09225</name>
</gene>
<accession>A0A1L3GPZ7</accession>
<name>A0A1L3GPZ7_9BACT</name>
<protein>
    <submittedName>
        <fullName evidence="2">Uncharacterized protein</fullName>
    </submittedName>
</protein>
<feature type="chain" id="PRO_5013063566" evidence="1">
    <location>
        <begin position="27"/>
        <end position="76"/>
    </location>
</feature>
<dbReference type="STRING" id="1842532.A7E78_09225"/>